<evidence type="ECO:0000256" key="1">
    <source>
        <dbReference type="ARBA" id="ARBA00022448"/>
    </source>
</evidence>
<evidence type="ECO:0000256" key="11">
    <source>
        <dbReference type="HAMAP-Rule" id="MF_00276"/>
    </source>
</evidence>
<dbReference type="Proteomes" id="UP000054770">
    <property type="component" value="Unassembled WGS sequence"/>
</dbReference>
<comment type="function">
    <text evidence="11">Part of the high-affinity ATP-driven potassium transport (or Kdp) system, which catalyzes the hydrolysis of ATP coupled with the electrogenic transport of potassium into the cytoplasm. This subunit acts as a catalytic chaperone that increases the ATP-binding affinity of the ATP-hydrolyzing subunit KdpB by the formation of a transient KdpB/KdpC/ATP ternary complex.</text>
</comment>
<dbReference type="GO" id="GO:0005886">
    <property type="term" value="C:plasma membrane"/>
    <property type="evidence" value="ECO:0007669"/>
    <property type="project" value="UniProtKB-SubCell"/>
</dbReference>
<keyword evidence="7 11" id="KW-0630">Potassium</keyword>
<comment type="similarity">
    <text evidence="11">Belongs to the KdpC family.</text>
</comment>
<sequence length="193" mass="20205">MKNLIRPLLVLFVAFTVITGAAYPVVVTAIGHAAFPNQSSGSLIVKNGKAVGSEFIGQQFDAPYYFWGRLSATSPNPYNAQASSGSNLGPTNPALADEVKGRLSALHDADPSNTAAVPVDLVTSSGSGLDPEISPAAAAYQVDRVAKARKLSPGDVDALVQRYTSGRQFGILGEARVNVLKLNLALDELKPVQ</sequence>
<keyword evidence="6 11" id="KW-0067">ATP-binding</keyword>
<evidence type="ECO:0000313" key="12">
    <source>
        <dbReference type="EMBL" id="SAL80714.1"/>
    </source>
</evidence>
<keyword evidence="3 11" id="KW-0633">Potassium transport</keyword>
<evidence type="ECO:0000256" key="2">
    <source>
        <dbReference type="ARBA" id="ARBA00022475"/>
    </source>
</evidence>
<reference evidence="12" key="1">
    <citation type="submission" date="2016-01" db="EMBL/GenBank/DDBJ databases">
        <authorList>
            <person name="Peeters C."/>
        </authorList>
    </citation>
    <scope>NUCLEOTIDE SEQUENCE [LARGE SCALE GENOMIC DNA]</scope>
    <source>
        <strain evidence="12">LMG 22940</strain>
    </source>
</reference>
<evidence type="ECO:0000313" key="13">
    <source>
        <dbReference type="Proteomes" id="UP000054770"/>
    </source>
</evidence>
<dbReference type="PANTHER" id="PTHR30042:SF2">
    <property type="entry name" value="POTASSIUM-TRANSPORTING ATPASE KDPC SUBUNIT"/>
    <property type="match status" value="1"/>
</dbReference>
<comment type="subunit">
    <text evidence="11">The system is composed of three essential subunits: KdpA, KdpB and KdpC.</text>
</comment>
<dbReference type="NCBIfam" id="NF001454">
    <property type="entry name" value="PRK00315.1"/>
    <property type="match status" value="1"/>
</dbReference>
<dbReference type="RefSeq" id="WP_087647911.1">
    <property type="nucleotide sequence ID" value="NZ_FCON02000095.1"/>
</dbReference>
<keyword evidence="1 11" id="KW-0813">Transport</keyword>
<keyword evidence="8 11" id="KW-1133">Transmembrane helix</keyword>
<dbReference type="HAMAP" id="MF_00276">
    <property type="entry name" value="KdpC"/>
    <property type="match status" value="1"/>
</dbReference>
<accession>A0A158KI34</accession>
<name>A0A158KI34_9BURK</name>
<dbReference type="OrthoDB" id="9788285at2"/>
<keyword evidence="4 11" id="KW-0812">Transmembrane</keyword>
<dbReference type="GO" id="GO:0005524">
    <property type="term" value="F:ATP binding"/>
    <property type="evidence" value="ECO:0007669"/>
    <property type="project" value="UniProtKB-UniRule"/>
</dbReference>
<dbReference type="GO" id="GO:0008556">
    <property type="term" value="F:P-type potassium transmembrane transporter activity"/>
    <property type="evidence" value="ECO:0007669"/>
    <property type="project" value="InterPro"/>
</dbReference>
<dbReference type="PANTHER" id="PTHR30042">
    <property type="entry name" value="POTASSIUM-TRANSPORTING ATPASE C CHAIN"/>
    <property type="match status" value="1"/>
</dbReference>
<proteinExistence type="inferred from homology"/>
<keyword evidence="9 11" id="KW-0406">Ion transport</keyword>
<dbReference type="InterPro" id="IPR003820">
    <property type="entry name" value="KdpC"/>
</dbReference>
<evidence type="ECO:0000256" key="4">
    <source>
        <dbReference type="ARBA" id="ARBA00022692"/>
    </source>
</evidence>
<gene>
    <name evidence="11" type="primary">kdpC</name>
    <name evidence="12" type="ORF">AWB68_05922</name>
</gene>
<evidence type="ECO:0000256" key="8">
    <source>
        <dbReference type="ARBA" id="ARBA00022989"/>
    </source>
</evidence>
<evidence type="ECO:0000256" key="6">
    <source>
        <dbReference type="ARBA" id="ARBA00022840"/>
    </source>
</evidence>
<dbReference type="EMBL" id="FCON02000095">
    <property type="protein sequence ID" value="SAL80714.1"/>
    <property type="molecule type" value="Genomic_DNA"/>
</dbReference>
<evidence type="ECO:0000256" key="10">
    <source>
        <dbReference type="ARBA" id="ARBA00023136"/>
    </source>
</evidence>
<dbReference type="NCBIfam" id="TIGR00681">
    <property type="entry name" value="kdpC"/>
    <property type="match status" value="1"/>
</dbReference>
<keyword evidence="5 11" id="KW-0547">Nucleotide-binding</keyword>
<evidence type="ECO:0000256" key="5">
    <source>
        <dbReference type="ARBA" id="ARBA00022741"/>
    </source>
</evidence>
<comment type="subcellular location">
    <subcellularLocation>
        <location evidence="11">Cell membrane</location>
        <topology evidence="11">Single-pass membrane protein</topology>
    </subcellularLocation>
</comment>
<keyword evidence="2 11" id="KW-1003">Cell membrane</keyword>
<evidence type="ECO:0000256" key="9">
    <source>
        <dbReference type="ARBA" id="ARBA00023065"/>
    </source>
</evidence>
<organism evidence="12 13">
    <name type="scientific">Caballeronia choica</name>
    <dbReference type="NCBI Taxonomy" id="326476"/>
    <lineage>
        <taxon>Bacteria</taxon>
        <taxon>Pseudomonadati</taxon>
        <taxon>Pseudomonadota</taxon>
        <taxon>Betaproteobacteria</taxon>
        <taxon>Burkholderiales</taxon>
        <taxon>Burkholderiaceae</taxon>
        <taxon>Caballeronia</taxon>
    </lineage>
</organism>
<comment type="caution">
    <text evidence="12">The sequence shown here is derived from an EMBL/GenBank/DDBJ whole genome shotgun (WGS) entry which is preliminary data.</text>
</comment>
<dbReference type="AlphaFoldDB" id="A0A158KI34"/>
<keyword evidence="10 11" id="KW-0472">Membrane</keyword>
<evidence type="ECO:0000256" key="7">
    <source>
        <dbReference type="ARBA" id="ARBA00022958"/>
    </source>
</evidence>
<evidence type="ECO:0000256" key="3">
    <source>
        <dbReference type="ARBA" id="ARBA00022538"/>
    </source>
</evidence>
<dbReference type="PIRSF" id="PIRSF001296">
    <property type="entry name" value="K_ATPase_KdpC"/>
    <property type="match status" value="1"/>
</dbReference>
<dbReference type="Pfam" id="PF02669">
    <property type="entry name" value="KdpC"/>
    <property type="match status" value="1"/>
</dbReference>
<protein>
    <recommendedName>
        <fullName evidence="11">Potassium-transporting ATPase KdpC subunit</fullName>
    </recommendedName>
    <alternativeName>
        <fullName evidence="11">ATP phosphohydrolase [potassium-transporting] C chain</fullName>
    </alternativeName>
    <alternativeName>
        <fullName evidence="11">Potassium-binding and translocating subunit C</fullName>
    </alternativeName>
    <alternativeName>
        <fullName evidence="11">Potassium-translocating ATPase C chain</fullName>
    </alternativeName>
</protein>
<keyword evidence="13" id="KW-1185">Reference proteome</keyword>